<dbReference type="EMBL" id="QXWK01000029">
    <property type="protein sequence ID" value="NBH62620.1"/>
    <property type="molecule type" value="Genomic_DNA"/>
</dbReference>
<gene>
    <name evidence="3" type="primary">spoIID</name>
    <name evidence="3" type="ORF">D0435_13270</name>
</gene>
<protein>
    <submittedName>
        <fullName evidence="3">Stage II sporulation protein D</fullName>
    </submittedName>
</protein>
<dbReference type="GO" id="GO:0030288">
    <property type="term" value="C:outer membrane-bounded periplasmic space"/>
    <property type="evidence" value="ECO:0007669"/>
    <property type="project" value="TreeGrafter"/>
</dbReference>
<keyword evidence="1" id="KW-0472">Membrane</keyword>
<dbReference type="Proteomes" id="UP000446866">
    <property type="component" value="Unassembled WGS sequence"/>
</dbReference>
<dbReference type="GO" id="GO:0030435">
    <property type="term" value="P:sporulation resulting in formation of a cellular spore"/>
    <property type="evidence" value="ECO:0007669"/>
    <property type="project" value="InterPro"/>
</dbReference>
<accession>A0A845QKJ5</accession>
<comment type="caution">
    <text evidence="3">The sequence shown here is derived from an EMBL/GenBank/DDBJ whole genome shotgun (WGS) entry which is preliminary data.</text>
</comment>
<evidence type="ECO:0000313" key="4">
    <source>
        <dbReference type="Proteomes" id="UP000446866"/>
    </source>
</evidence>
<sequence length="316" mass="34631">MFHHGKLNRQHAVIYFVSMVILMVVLPYLSIKLFPALVKDLPETSTYDGEIPDTVRIYLTKEDKYETIAFEDYIEGVVASEMPASFEYEALKAQAVASRTYALGRILAGTEICDSVHCQVYRSDNIDEKVSKAVEETCGQVLLYKGKLAAHALYFASSAGPTENSQDVFSGTYAYLVSVDSSYEPGATHKKEKTTMTISDFSKAIKKAFPEKNFGTIKKSNIKIKSRSEGGRAATVKVGKETITGSDIRTALNLYSTRFEISFSGNTKITITTAGSGHGVGMSQYGANGLAKKGKTYKKILSHYYRGTSVSTGESK</sequence>
<name>A0A845QKJ5_9FIRM</name>
<evidence type="ECO:0000313" key="3">
    <source>
        <dbReference type="EMBL" id="NBH62620.1"/>
    </source>
</evidence>
<dbReference type="NCBIfam" id="TIGR02870">
    <property type="entry name" value="spore_II_D"/>
    <property type="match status" value="1"/>
</dbReference>
<evidence type="ECO:0000256" key="1">
    <source>
        <dbReference type="SAM" id="Phobius"/>
    </source>
</evidence>
<organism evidence="3 4">
    <name type="scientific">Anaerotruncus colihominis</name>
    <dbReference type="NCBI Taxonomy" id="169435"/>
    <lineage>
        <taxon>Bacteria</taxon>
        <taxon>Bacillati</taxon>
        <taxon>Bacillota</taxon>
        <taxon>Clostridia</taxon>
        <taxon>Eubacteriales</taxon>
        <taxon>Oscillospiraceae</taxon>
        <taxon>Anaerotruncus</taxon>
    </lineage>
</organism>
<keyword evidence="1" id="KW-0812">Transmembrane</keyword>
<dbReference type="Pfam" id="PF08486">
    <property type="entry name" value="SpoIID"/>
    <property type="match status" value="1"/>
</dbReference>
<dbReference type="InterPro" id="IPR051922">
    <property type="entry name" value="Bact_Sporulation_Assoc"/>
</dbReference>
<dbReference type="PANTHER" id="PTHR30032">
    <property type="entry name" value="N-ACETYLMURAMOYL-L-ALANINE AMIDASE-RELATED"/>
    <property type="match status" value="1"/>
</dbReference>
<dbReference type="InterPro" id="IPR013486">
    <property type="entry name" value="SpoIID/LytB"/>
</dbReference>
<dbReference type="NCBIfam" id="TIGR02669">
    <property type="entry name" value="SpoIID_LytB"/>
    <property type="match status" value="1"/>
</dbReference>
<reference evidence="3 4" key="1">
    <citation type="submission" date="2018-08" db="EMBL/GenBank/DDBJ databases">
        <title>Murine metabolic-syndrome-specific gut microbial biobank.</title>
        <authorList>
            <person name="Liu C."/>
        </authorList>
    </citation>
    <scope>NUCLEOTIDE SEQUENCE [LARGE SCALE GENOMIC DNA]</scope>
    <source>
        <strain evidence="3 4">28</strain>
    </source>
</reference>
<dbReference type="PANTHER" id="PTHR30032:SF4">
    <property type="entry name" value="AMIDASE ENHANCER"/>
    <property type="match status" value="1"/>
</dbReference>
<feature type="transmembrane region" description="Helical" evidence="1">
    <location>
        <begin position="12"/>
        <end position="31"/>
    </location>
</feature>
<keyword evidence="4" id="KW-1185">Reference proteome</keyword>
<dbReference type="InterPro" id="IPR014225">
    <property type="entry name" value="Spore_II_D_firmicutes"/>
</dbReference>
<dbReference type="AlphaFoldDB" id="A0A845QKJ5"/>
<proteinExistence type="predicted"/>
<feature type="domain" description="Sporulation stage II protein D amidase enhancer LytB N-terminal" evidence="2">
    <location>
        <begin position="61"/>
        <end position="144"/>
    </location>
</feature>
<keyword evidence="1" id="KW-1133">Transmembrane helix</keyword>
<evidence type="ECO:0000259" key="2">
    <source>
        <dbReference type="Pfam" id="PF08486"/>
    </source>
</evidence>
<dbReference type="RefSeq" id="WP_160202906.1">
    <property type="nucleotide sequence ID" value="NZ_QXWK01000029.1"/>
</dbReference>
<dbReference type="InterPro" id="IPR013693">
    <property type="entry name" value="SpoIID/LytB_N"/>
</dbReference>